<organism evidence="1 2">
    <name type="scientific">Naganishia adeliensis</name>
    <dbReference type="NCBI Taxonomy" id="92952"/>
    <lineage>
        <taxon>Eukaryota</taxon>
        <taxon>Fungi</taxon>
        <taxon>Dikarya</taxon>
        <taxon>Basidiomycota</taxon>
        <taxon>Agaricomycotina</taxon>
        <taxon>Tremellomycetes</taxon>
        <taxon>Filobasidiales</taxon>
        <taxon>Filobasidiaceae</taxon>
        <taxon>Naganishia</taxon>
    </lineage>
</organism>
<sequence length="1122" mass="121659">MTSATTKPLAVLVQPACTSHKWIRTAETPYLAENPERIRAVLMGVAAAIANLEQEHSEGQGETRDNVVTVTEGNSVTGQRETTPDISSMLGGLSLGTSDHPQQATPGRPSDFLYLPNVSHPAGIADPTKRGKTLLNHPALQYVHSETPEAPFPPMINGSMGGTPLPDSTHLRSLLRWCLEAPDKVKQGKIEIPSASDGTEEGERLGLNVNDLYLGPGSIDAIEGSVLTVSQAVDLVCRAASNKSEEKPMQDTDESGSDVHANKAFCVIRPPGHHCGQDAPSGFCYVNNVLVGAMHGYLTHDQDRAVIIDIDLHHGNGTQAILMNLNEASHTDEMQRKAGKPIPPMTAPERANGRRRRGWKGFYGSLHDIDGSIDLVKDASVSVAAHGQYVENIHLQPYESEDDFHQRLYPRYLSVLEKAKHFLSETEADPDRTTVYISAGFDACEHEFPGMQRHERGCTETYAKGKVVSVLEGGYSDRALISAAMAHVAGFFPDERTRGQWWQETALSDVHQIEKATRALMTFLAFSAIGERRSGYLPPNDSPHEMMGRMTLRDRSKLVAKDPYSPPVTARRNPLTARTTRKSRNSPPATSPEPEDPSKAAGSSPDVPPNQITETFAKPSIKPSTESARSMVEAVFDSAGPPSAVVDIASVKTEKVDENKQGEKVILRFKNPASHRNGSGIGTLEKPYVPPPVGKTGIHLGLKDMHSLVSLLEPLRTPYIHIAGTNGKGSVSAMIDSCAISAGLRTGRYNSPHLIVPRDAILLNGQPVSQEIYDYHRDIVKRTIADHRLQNSEFEIETATAFFIFANAEPPLDLLLIECGMGGLRDATNVLDKSRQICSILTVVDMDHQKFLGDTIEAIATDKLGITTPGGHLIVSKQIHPTVIDIVRQRAKETGFSYDFADDGLSLEIALPGRHQQQNASTAVAALKHIQSSPQALQIQPRASAIGQSAIQLGLQRTQWRGRCSWIKLPGPTVGATGEIPLLVDGAHNESAATSLMNYIDSIRTDEPIVFIVGLSHSPPKTPLSVLRPMLTRIRRTDKVLPVQFSTPVAGMPWISNVSGLDIRAAAIASGLSKDQILDSHLSTTFTLLEGLALAVKAQKWGFVVVTGSLYLVADAYRLAGE</sequence>
<protein>
    <submittedName>
        <fullName evidence="1">Uncharacterized protein</fullName>
    </submittedName>
</protein>
<comment type="caution">
    <text evidence="1">The sequence shown here is derived from an EMBL/GenBank/DDBJ whole genome shotgun (WGS) entry which is preliminary data.</text>
</comment>
<accession>A0ACC2VXN6</accession>
<reference evidence="1" key="1">
    <citation type="submission" date="2023-04" db="EMBL/GenBank/DDBJ databases">
        <title>Draft Genome sequencing of Naganishia species isolated from polar environments using Oxford Nanopore Technology.</title>
        <authorList>
            <person name="Leo P."/>
            <person name="Venkateswaran K."/>
        </authorList>
    </citation>
    <scope>NUCLEOTIDE SEQUENCE</scope>
    <source>
        <strain evidence="1">MNA-CCFEE 5262</strain>
    </source>
</reference>
<gene>
    <name evidence="1" type="ORF">QFC20_004620</name>
</gene>
<keyword evidence="2" id="KW-1185">Reference proteome</keyword>
<evidence type="ECO:0000313" key="1">
    <source>
        <dbReference type="EMBL" id="KAJ9104183.1"/>
    </source>
</evidence>
<dbReference type="Proteomes" id="UP001230649">
    <property type="component" value="Unassembled WGS sequence"/>
</dbReference>
<name>A0ACC2VXN6_9TREE</name>
<evidence type="ECO:0000313" key="2">
    <source>
        <dbReference type="Proteomes" id="UP001230649"/>
    </source>
</evidence>
<proteinExistence type="predicted"/>
<dbReference type="EMBL" id="JASBWS010000055">
    <property type="protein sequence ID" value="KAJ9104183.1"/>
    <property type="molecule type" value="Genomic_DNA"/>
</dbReference>